<dbReference type="EMBL" id="JARO02004272">
    <property type="protein sequence ID" value="KPP68822.1"/>
    <property type="molecule type" value="Genomic_DNA"/>
</dbReference>
<dbReference type="GO" id="GO:0008270">
    <property type="term" value="F:zinc ion binding"/>
    <property type="evidence" value="ECO:0007669"/>
    <property type="project" value="UniProtKB-KW"/>
</dbReference>
<evidence type="ECO:0000256" key="6">
    <source>
        <dbReference type="SAM" id="Coils"/>
    </source>
</evidence>
<dbReference type="GO" id="GO:0005634">
    <property type="term" value="C:nucleus"/>
    <property type="evidence" value="ECO:0007669"/>
    <property type="project" value="TreeGrafter"/>
</dbReference>
<accession>A0A0P7X471</accession>
<dbReference type="FunFam" id="3.30.160.60:FF:000557">
    <property type="entry name" value="zinc finger and SCAN domain-containing protein 29"/>
    <property type="match status" value="1"/>
</dbReference>
<dbReference type="InterPro" id="IPR050717">
    <property type="entry name" value="C2H2-ZF_Transcription_Reg"/>
</dbReference>
<dbReference type="Proteomes" id="UP000034805">
    <property type="component" value="Unassembled WGS sequence"/>
</dbReference>
<sequence length="307" mass="34409">MSGTQLASIMATLAKAAVAEISKLADDGFAVLRLEMSRNKKENEGLKRKIELMESELRTAGRHGESAVASRSVGVQVGYSLEDYESGGAHSPGREGVPLKGWRNRVWIDGETIAVKLEDVEDDRPEIMMIKEENLEEDLWSSQLHDREKRNVEFADAGHRPIFDQLYEDDIDAETAAAKNPEKWDILPSSEYDLGGREKDGPTLSRNTYSTQSHVFAEQSIEQLLPGEKPFGCTLCDKSFSKPSLLKKHQVVHTGEKPYSCDICGKSFSYMYSLKSHQITHSGEKPFTCLHQQGCPRNKQPHLLEEL</sequence>
<dbReference type="PANTHER" id="PTHR14196:SF12">
    <property type="entry name" value="ZINC FINGER PROTEIN 208-LIKE"/>
    <property type="match status" value="1"/>
</dbReference>
<dbReference type="SUPFAM" id="SSF57667">
    <property type="entry name" value="beta-beta-alpha zinc fingers"/>
    <property type="match status" value="1"/>
</dbReference>
<evidence type="ECO:0000256" key="3">
    <source>
        <dbReference type="ARBA" id="ARBA00022771"/>
    </source>
</evidence>
<feature type="domain" description="C2H2-type" evidence="7">
    <location>
        <begin position="231"/>
        <end position="258"/>
    </location>
</feature>
<dbReference type="InterPro" id="IPR036236">
    <property type="entry name" value="Znf_C2H2_sf"/>
</dbReference>
<evidence type="ECO:0000313" key="8">
    <source>
        <dbReference type="EMBL" id="KPP68822.1"/>
    </source>
</evidence>
<evidence type="ECO:0000256" key="5">
    <source>
        <dbReference type="PROSITE-ProRule" id="PRU00042"/>
    </source>
</evidence>
<feature type="non-terminal residue" evidence="8">
    <location>
        <position position="307"/>
    </location>
</feature>
<dbReference type="Pfam" id="PF00096">
    <property type="entry name" value="zf-C2H2"/>
    <property type="match status" value="2"/>
</dbReference>
<dbReference type="PROSITE" id="PS00028">
    <property type="entry name" value="ZINC_FINGER_C2H2_1"/>
    <property type="match status" value="2"/>
</dbReference>
<keyword evidence="2" id="KW-0677">Repeat</keyword>
<protein>
    <submittedName>
        <fullName evidence="8">Zinc finger protein 177-like</fullName>
    </submittedName>
</protein>
<dbReference type="SMART" id="SM00355">
    <property type="entry name" value="ZnF_C2H2"/>
    <property type="match status" value="2"/>
</dbReference>
<organism evidence="8 9">
    <name type="scientific">Scleropages formosus</name>
    <name type="common">Asian bonytongue</name>
    <name type="synonym">Osteoglossum formosum</name>
    <dbReference type="NCBI Taxonomy" id="113540"/>
    <lineage>
        <taxon>Eukaryota</taxon>
        <taxon>Metazoa</taxon>
        <taxon>Chordata</taxon>
        <taxon>Craniata</taxon>
        <taxon>Vertebrata</taxon>
        <taxon>Euteleostomi</taxon>
        <taxon>Actinopterygii</taxon>
        <taxon>Neopterygii</taxon>
        <taxon>Teleostei</taxon>
        <taxon>Osteoglossocephala</taxon>
        <taxon>Osteoglossomorpha</taxon>
        <taxon>Osteoglossiformes</taxon>
        <taxon>Osteoglossidae</taxon>
        <taxon>Scleropages</taxon>
    </lineage>
</organism>
<evidence type="ECO:0000256" key="1">
    <source>
        <dbReference type="ARBA" id="ARBA00022723"/>
    </source>
</evidence>
<evidence type="ECO:0000256" key="2">
    <source>
        <dbReference type="ARBA" id="ARBA00022737"/>
    </source>
</evidence>
<dbReference type="Gene3D" id="3.30.160.60">
    <property type="entry name" value="Classic Zinc Finger"/>
    <property type="match status" value="2"/>
</dbReference>
<keyword evidence="3 5" id="KW-0863">Zinc-finger</keyword>
<feature type="domain" description="C2H2-type" evidence="7">
    <location>
        <begin position="259"/>
        <end position="286"/>
    </location>
</feature>
<dbReference type="GO" id="GO:0000977">
    <property type="term" value="F:RNA polymerase II transcription regulatory region sequence-specific DNA binding"/>
    <property type="evidence" value="ECO:0007669"/>
    <property type="project" value="TreeGrafter"/>
</dbReference>
<dbReference type="InterPro" id="IPR013087">
    <property type="entry name" value="Znf_C2H2_type"/>
</dbReference>
<evidence type="ECO:0000256" key="4">
    <source>
        <dbReference type="ARBA" id="ARBA00022833"/>
    </source>
</evidence>
<name>A0A0P7X471_SCLFO</name>
<dbReference type="FunFam" id="3.30.160.60:FF:002343">
    <property type="entry name" value="Zinc finger protein 33A"/>
    <property type="match status" value="1"/>
</dbReference>
<dbReference type="PANTHER" id="PTHR14196">
    <property type="entry name" value="ODD-SKIPPED - RELATED"/>
    <property type="match status" value="1"/>
</dbReference>
<evidence type="ECO:0000259" key="7">
    <source>
        <dbReference type="PROSITE" id="PS50157"/>
    </source>
</evidence>
<dbReference type="PROSITE" id="PS50157">
    <property type="entry name" value="ZINC_FINGER_C2H2_2"/>
    <property type="match status" value="2"/>
</dbReference>
<keyword evidence="1" id="KW-0479">Metal-binding</keyword>
<comment type="caution">
    <text evidence="8">The sequence shown here is derived from an EMBL/GenBank/DDBJ whole genome shotgun (WGS) entry which is preliminary data.</text>
</comment>
<gene>
    <name evidence="8" type="ORF">Z043_112473</name>
</gene>
<dbReference type="GO" id="GO:0000981">
    <property type="term" value="F:DNA-binding transcription factor activity, RNA polymerase II-specific"/>
    <property type="evidence" value="ECO:0007669"/>
    <property type="project" value="TreeGrafter"/>
</dbReference>
<feature type="coiled-coil region" evidence="6">
    <location>
        <begin position="36"/>
        <end position="63"/>
    </location>
</feature>
<keyword evidence="4" id="KW-0862">Zinc</keyword>
<reference evidence="8 9" key="1">
    <citation type="submission" date="2015-08" db="EMBL/GenBank/DDBJ databases">
        <title>The genome of the Asian arowana (Scleropages formosus).</title>
        <authorList>
            <person name="Tan M.H."/>
            <person name="Gan H.M."/>
            <person name="Croft L.J."/>
            <person name="Austin C.M."/>
        </authorList>
    </citation>
    <scope>NUCLEOTIDE SEQUENCE [LARGE SCALE GENOMIC DNA]</scope>
    <source>
        <strain evidence="8">Aro1</strain>
    </source>
</reference>
<proteinExistence type="predicted"/>
<keyword evidence="6" id="KW-0175">Coiled coil</keyword>
<dbReference type="AlphaFoldDB" id="A0A0P7X471"/>
<evidence type="ECO:0000313" key="9">
    <source>
        <dbReference type="Proteomes" id="UP000034805"/>
    </source>
</evidence>